<name>A0A8X6QSP2_NEPPI</name>
<gene>
    <name evidence="1" type="ORF">NPIL_684811</name>
</gene>
<dbReference type="AlphaFoldDB" id="A0A8X6QSP2"/>
<organism evidence="1 2">
    <name type="scientific">Nephila pilipes</name>
    <name type="common">Giant wood spider</name>
    <name type="synonym">Nephila maculata</name>
    <dbReference type="NCBI Taxonomy" id="299642"/>
    <lineage>
        <taxon>Eukaryota</taxon>
        <taxon>Metazoa</taxon>
        <taxon>Ecdysozoa</taxon>
        <taxon>Arthropoda</taxon>
        <taxon>Chelicerata</taxon>
        <taxon>Arachnida</taxon>
        <taxon>Araneae</taxon>
        <taxon>Araneomorphae</taxon>
        <taxon>Entelegynae</taxon>
        <taxon>Araneoidea</taxon>
        <taxon>Nephilidae</taxon>
        <taxon>Nephila</taxon>
    </lineage>
</organism>
<proteinExistence type="predicted"/>
<accession>A0A8X6QSP2</accession>
<reference evidence="1" key="1">
    <citation type="submission" date="2020-08" db="EMBL/GenBank/DDBJ databases">
        <title>Multicomponent nature underlies the extraordinary mechanical properties of spider dragline silk.</title>
        <authorList>
            <person name="Kono N."/>
            <person name="Nakamura H."/>
            <person name="Mori M."/>
            <person name="Yoshida Y."/>
            <person name="Ohtoshi R."/>
            <person name="Malay A.D."/>
            <person name="Moran D.A.P."/>
            <person name="Tomita M."/>
            <person name="Numata K."/>
            <person name="Arakawa K."/>
        </authorList>
    </citation>
    <scope>NUCLEOTIDE SEQUENCE</scope>
</reference>
<feature type="non-terminal residue" evidence="1">
    <location>
        <position position="49"/>
    </location>
</feature>
<evidence type="ECO:0000313" key="2">
    <source>
        <dbReference type="Proteomes" id="UP000887013"/>
    </source>
</evidence>
<sequence>MSIPVEDTDDYKAVWETLKTYLKPISRSHLAGFVDDFFNRMFHSNEEAV</sequence>
<keyword evidence="2" id="KW-1185">Reference proteome</keyword>
<dbReference type="Proteomes" id="UP000887013">
    <property type="component" value="Unassembled WGS sequence"/>
</dbReference>
<protein>
    <submittedName>
        <fullName evidence="1">Uncharacterized protein</fullName>
    </submittedName>
</protein>
<evidence type="ECO:0000313" key="1">
    <source>
        <dbReference type="EMBL" id="GFU34297.1"/>
    </source>
</evidence>
<comment type="caution">
    <text evidence="1">The sequence shown here is derived from an EMBL/GenBank/DDBJ whole genome shotgun (WGS) entry which is preliminary data.</text>
</comment>
<dbReference type="EMBL" id="BMAW01130264">
    <property type="protein sequence ID" value="GFU34297.1"/>
    <property type="molecule type" value="Genomic_DNA"/>
</dbReference>